<reference evidence="2" key="1">
    <citation type="journal article" date="2023" name="Nat. Commun.">
        <title>Diploid and tetraploid genomes of Acorus and the evolution of monocots.</title>
        <authorList>
            <person name="Ma L."/>
            <person name="Liu K.W."/>
            <person name="Li Z."/>
            <person name="Hsiao Y.Y."/>
            <person name="Qi Y."/>
            <person name="Fu T."/>
            <person name="Tang G.D."/>
            <person name="Zhang D."/>
            <person name="Sun W.H."/>
            <person name="Liu D.K."/>
            <person name="Li Y."/>
            <person name="Chen G.Z."/>
            <person name="Liu X.D."/>
            <person name="Liao X.Y."/>
            <person name="Jiang Y.T."/>
            <person name="Yu X."/>
            <person name="Hao Y."/>
            <person name="Huang J."/>
            <person name="Zhao X.W."/>
            <person name="Ke S."/>
            <person name="Chen Y.Y."/>
            <person name="Wu W.L."/>
            <person name="Hsu J.L."/>
            <person name="Lin Y.F."/>
            <person name="Huang M.D."/>
            <person name="Li C.Y."/>
            <person name="Huang L."/>
            <person name="Wang Z.W."/>
            <person name="Zhao X."/>
            <person name="Zhong W.Y."/>
            <person name="Peng D.H."/>
            <person name="Ahmad S."/>
            <person name="Lan S."/>
            <person name="Zhang J.S."/>
            <person name="Tsai W.C."/>
            <person name="Van de Peer Y."/>
            <person name="Liu Z.J."/>
        </authorList>
    </citation>
    <scope>NUCLEOTIDE SEQUENCE</scope>
    <source>
        <strain evidence="2">CP</strain>
    </source>
</reference>
<name>A0AAV9DTW0_ACOCL</name>
<comment type="caution">
    <text evidence="2">The sequence shown here is derived from an EMBL/GenBank/DDBJ whole genome shotgun (WGS) entry which is preliminary data.</text>
</comment>
<sequence>MHHHSLSQQCFKVSKVRIKLTRKSSSSVNMEQMNMKLFLENRRMIDENERLRQKAALLRQEHQNLLSELKKKQFESTRKQGRALLLSSL</sequence>
<dbReference type="EMBL" id="JAUJYO010000011">
    <property type="protein sequence ID" value="KAK1303963.1"/>
    <property type="molecule type" value="Genomic_DNA"/>
</dbReference>
<accession>A0AAV9DTW0</accession>
<gene>
    <name evidence="2" type="ORF">QJS10_CPB11g00500</name>
</gene>
<evidence type="ECO:0000313" key="3">
    <source>
        <dbReference type="Proteomes" id="UP001180020"/>
    </source>
</evidence>
<dbReference type="AlphaFoldDB" id="A0AAV9DTW0"/>
<keyword evidence="3" id="KW-1185">Reference proteome</keyword>
<dbReference type="InterPro" id="IPR039312">
    <property type="entry name" value="ZPR"/>
</dbReference>
<proteinExistence type="predicted"/>
<dbReference type="PANTHER" id="PTHR33601:SF1">
    <property type="entry name" value="PROTEIN LITTLE ZIPPER 4"/>
    <property type="match status" value="1"/>
</dbReference>
<dbReference type="PANTHER" id="PTHR33601">
    <property type="entry name" value="PROTEIN LITTLE ZIPPER 4"/>
    <property type="match status" value="1"/>
</dbReference>
<dbReference type="Proteomes" id="UP001180020">
    <property type="component" value="Unassembled WGS sequence"/>
</dbReference>
<organism evidence="2 3">
    <name type="scientific">Acorus calamus</name>
    <name type="common">Sweet flag</name>
    <dbReference type="NCBI Taxonomy" id="4465"/>
    <lineage>
        <taxon>Eukaryota</taxon>
        <taxon>Viridiplantae</taxon>
        <taxon>Streptophyta</taxon>
        <taxon>Embryophyta</taxon>
        <taxon>Tracheophyta</taxon>
        <taxon>Spermatophyta</taxon>
        <taxon>Magnoliopsida</taxon>
        <taxon>Liliopsida</taxon>
        <taxon>Acoraceae</taxon>
        <taxon>Acorus</taxon>
    </lineage>
</organism>
<keyword evidence="1" id="KW-0175">Coiled coil</keyword>
<protein>
    <submittedName>
        <fullName evidence="2">Uncharacterized protein</fullName>
    </submittedName>
</protein>
<evidence type="ECO:0000313" key="2">
    <source>
        <dbReference type="EMBL" id="KAK1303963.1"/>
    </source>
</evidence>
<reference evidence="2" key="2">
    <citation type="submission" date="2023-06" db="EMBL/GenBank/DDBJ databases">
        <authorList>
            <person name="Ma L."/>
            <person name="Liu K.-W."/>
            <person name="Li Z."/>
            <person name="Hsiao Y.-Y."/>
            <person name="Qi Y."/>
            <person name="Fu T."/>
            <person name="Tang G."/>
            <person name="Zhang D."/>
            <person name="Sun W.-H."/>
            <person name="Liu D.-K."/>
            <person name="Li Y."/>
            <person name="Chen G.-Z."/>
            <person name="Liu X.-D."/>
            <person name="Liao X.-Y."/>
            <person name="Jiang Y.-T."/>
            <person name="Yu X."/>
            <person name="Hao Y."/>
            <person name="Huang J."/>
            <person name="Zhao X.-W."/>
            <person name="Ke S."/>
            <person name="Chen Y.-Y."/>
            <person name="Wu W.-L."/>
            <person name="Hsu J.-L."/>
            <person name="Lin Y.-F."/>
            <person name="Huang M.-D."/>
            <person name="Li C.-Y."/>
            <person name="Huang L."/>
            <person name="Wang Z.-W."/>
            <person name="Zhao X."/>
            <person name="Zhong W.-Y."/>
            <person name="Peng D.-H."/>
            <person name="Ahmad S."/>
            <person name="Lan S."/>
            <person name="Zhang J.-S."/>
            <person name="Tsai W.-C."/>
            <person name="Van De Peer Y."/>
            <person name="Liu Z.-J."/>
        </authorList>
    </citation>
    <scope>NUCLEOTIDE SEQUENCE</scope>
    <source>
        <strain evidence="2">CP</strain>
        <tissue evidence="2">Leaves</tissue>
    </source>
</reference>
<evidence type="ECO:0000256" key="1">
    <source>
        <dbReference type="SAM" id="Coils"/>
    </source>
</evidence>
<feature type="coiled-coil region" evidence="1">
    <location>
        <begin position="34"/>
        <end position="75"/>
    </location>
</feature>